<keyword evidence="2" id="KW-0732">Signal</keyword>
<accession>A7X097</accession>
<protein>
    <submittedName>
        <fullName evidence="3">Collagen-like surface protein 2</fullName>
    </submittedName>
</protein>
<gene>
    <name evidence="3" type="primary">scl2</name>
</gene>
<evidence type="ECO:0000256" key="2">
    <source>
        <dbReference type="SAM" id="SignalP"/>
    </source>
</evidence>
<reference evidence="3" key="2">
    <citation type="journal article" date="2010" name="BMC Microbiol.">
        <title>Streptococcal collagen-like surface protein 1 promotes adhesion to the respiratory epithelial cell.</title>
        <authorList>
            <person name="Chen S.M."/>
            <person name="Tsai Y.S."/>
            <person name="Wu C.M."/>
            <person name="Liao S.K."/>
            <person name="Wu L.C."/>
            <person name="Chang C.S."/>
            <person name="Liu Y.H."/>
            <person name="Tsai P.J."/>
        </authorList>
    </citation>
    <scope>NUCLEOTIDE SEQUENCE</scope>
    <source>
        <strain evidence="3">M29588</strain>
    </source>
</reference>
<feature type="chain" id="PRO_5038958476" evidence="2">
    <location>
        <begin position="46"/>
        <end position="89"/>
    </location>
</feature>
<name>A7X097_STRPY</name>
<organism evidence="3">
    <name type="scientific">Streptococcus pyogenes</name>
    <dbReference type="NCBI Taxonomy" id="1314"/>
    <lineage>
        <taxon>Bacteria</taxon>
        <taxon>Bacillati</taxon>
        <taxon>Bacillota</taxon>
        <taxon>Bacilli</taxon>
        <taxon>Lactobacillales</taxon>
        <taxon>Streptococcaceae</taxon>
        <taxon>Streptococcus</taxon>
    </lineage>
</organism>
<sequence>MNKTKQNKTKQNKTKQNKTKQNKLLCRYGLTSAAALLLTFGGVSAGKADEQQTIAETQKRLLKLREELPDVKKFTRVIVFIKILRIMNI</sequence>
<feature type="signal peptide" evidence="2">
    <location>
        <begin position="1"/>
        <end position="45"/>
    </location>
</feature>
<evidence type="ECO:0000313" key="3">
    <source>
        <dbReference type="EMBL" id="ABA54893.1"/>
    </source>
</evidence>
<proteinExistence type="predicted"/>
<evidence type="ECO:0000256" key="1">
    <source>
        <dbReference type="SAM" id="MobiDB-lite"/>
    </source>
</evidence>
<dbReference type="AlphaFoldDB" id="A7X097"/>
<dbReference type="EMBL" id="DQ166851">
    <property type="protein sequence ID" value="ABA54893.1"/>
    <property type="molecule type" value="Genomic_DNA"/>
</dbReference>
<reference evidence="3" key="1">
    <citation type="submission" date="2005-08" db="EMBL/GenBank/DDBJ databases">
        <authorList>
            <person name="Tsai P.-J."/>
            <person name="Wu L.-C."/>
        </authorList>
    </citation>
    <scope>NUCLEOTIDE SEQUENCE</scope>
    <source>
        <strain evidence="3">M29588</strain>
    </source>
</reference>
<feature type="region of interest" description="Disordered" evidence="1">
    <location>
        <begin position="1"/>
        <end position="20"/>
    </location>
</feature>